<gene>
    <name evidence="1" type="ORF">S03H2_06002</name>
</gene>
<comment type="caution">
    <text evidence="1">The sequence shown here is derived from an EMBL/GenBank/DDBJ whole genome shotgun (WGS) entry which is preliminary data.</text>
</comment>
<dbReference type="EMBL" id="BARU01002568">
    <property type="protein sequence ID" value="GAH29682.1"/>
    <property type="molecule type" value="Genomic_DNA"/>
</dbReference>
<dbReference type="AlphaFoldDB" id="X1EAQ7"/>
<evidence type="ECO:0000313" key="1">
    <source>
        <dbReference type="EMBL" id="GAH29682.1"/>
    </source>
</evidence>
<protein>
    <recommendedName>
        <fullName evidence="2">HTH marR-type domain-containing protein</fullName>
    </recommendedName>
</protein>
<organism evidence="1">
    <name type="scientific">marine sediment metagenome</name>
    <dbReference type="NCBI Taxonomy" id="412755"/>
    <lineage>
        <taxon>unclassified sequences</taxon>
        <taxon>metagenomes</taxon>
        <taxon>ecological metagenomes</taxon>
    </lineage>
</organism>
<proteinExistence type="predicted"/>
<reference evidence="1" key="1">
    <citation type="journal article" date="2014" name="Front. Microbiol.">
        <title>High frequency of phylogenetically diverse reductive dehalogenase-homologous genes in deep subseafloor sedimentary metagenomes.</title>
        <authorList>
            <person name="Kawai M."/>
            <person name="Futagami T."/>
            <person name="Toyoda A."/>
            <person name="Takaki Y."/>
            <person name="Nishi S."/>
            <person name="Hori S."/>
            <person name="Arai W."/>
            <person name="Tsubouchi T."/>
            <person name="Morono Y."/>
            <person name="Uchiyama I."/>
            <person name="Ito T."/>
            <person name="Fujiyama A."/>
            <person name="Inagaki F."/>
            <person name="Takami H."/>
        </authorList>
    </citation>
    <scope>NUCLEOTIDE SEQUENCE</scope>
    <source>
        <strain evidence="1">Expedition CK06-06</strain>
    </source>
</reference>
<sequence>MSEEEEQIDCILVELLRRKYVDHVETKEEDDTFRISKEGKNYAEKMLISDPEMTLFYLSLSKDNPKQFYEMLKQIAALLEE</sequence>
<accession>X1EAQ7</accession>
<name>X1EAQ7_9ZZZZ</name>
<evidence type="ECO:0008006" key="2">
    <source>
        <dbReference type="Google" id="ProtNLM"/>
    </source>
</evidence>